<dbReference type="GO" id="GO:0005886">
    <property type="term" value="C:plasma membrane"/>
    <property type="evidence" value="ECO:0007669"/>
    <property type="project" value="TreeGrafter"/>
</dbReference>
<dbReference type="PANTHER" id="PTHR30258">
    <property type="entry name" value="TYPE II SECRETION SYSTEM PROTEIN GSPE-RELATED"/>
    <property type="match status" value="1"/>
</dbReference>
<name>A0A1M5RHQ9_9FIRM</name>
<dbReference type="OrthoDB" id="9808272at2"/>
<accession>A0A1M5RHQ9</accession>
<dbReference type="GO" id="GO:0005524">
    <property type="term" value="F:ATP binding"/>
    <property type="evidence" value="ECO:0007669"/>
    <property type="project" value="UniProtKB-KW"/>
</dbReference>
<dbReference type="InterPro" id="IPR001482">
    <property type="entry name" value="T2SS/T4SS_dom"/>
</dbReference>
<organism evidence="5 6">
    <name type="scientific">Anaerosphaera aminiphila DSM 21120</name>
    <dbReference type="NCBI Taxonomy" id="1120995"/>
    <lineage>
        <taxon>Bacteria</taxon>
        <taxon>Bacillati</taxon>
        <taxon>Bacillota</taxon>
        <taxon>Tissierellia</taxon>
        <taxon>Tissierellales</taxon>
        <taxon>Peptoniphilaceae</taxon>
        <taxon>Anaerosphaera</taxon>
    </lineage>
</organism>
<dbReference type="Pfam" id="PF00437">
    <property type="entry name" value="T2SSE"/>
    <property type="match status" value="1"/>
</dbReference>
<protein>
    <submittedName>
        <fullName evidence="5">Type IV pilus assembly protein PilB</fullName>
    </submittedName>
</protein>
<dbReference type="SUPFAM" id="SSF52540">
    <property type="entry name" value="P-loop containing nucleoside triphosphate hydrolases"/>
    <property type="match status" value="1"/>
</dbReference>
<evidence type="ECO:0000259" key="4">
    <source>
        <dbReference type="SMART" id="SM00382"/>
    </source>
</evidence>
<keyword evidence="2" id="KW-0547">Nucleotide-binding</keyword>
<dbReference type="InterPro" id="IPR027417">
    <property type="entry name" value="P-loop_NTPase"/>
</dbReference>
<gene>
    <name evidence="5" type="ORF">SAMN02745245_00916</name>
</gene>
<keyword evidence="6" id="KW-1185">Reference proteome</keyword>
<dbReference type="Gene3D" id="3.30.450.90">
    <property type="match status" value="1"/>
</dbReference>
<keyword evidence="3" id="KW-0067">ATP-binding</keyword>
<sequence>MNNFLSRETLKIINRDISIKYNVVPQNENKDSIVFWSISDDQNTSVYLKLLTGKNIIFKICLERELILHRKNIYRVDDKSTIVKELSELEEDAAFEKTLDNDIIDSPIVRLLNSLLDYGIEHNSSDIHIDSKKEGSTIRTRVDGVLNYIDEIPPKSTQMLITRIKVLSNLDYTVKNIPQDGRFTYEYLNKSIDIRVATTPTSFGEKIVLRILNKETVEYTKEGIGLREENLNIINSLTHQPNGLLLICGPTGSGKTSTIYTLLKSLKSDEINIMTIEDPVEYKIEGINQIEINEKVGLNFESGLKSILRLDPDIIMVGEIRNLETADTAIKASISGRLVFSTIHANDSPASIYRLLDMGIDNYLLSAGVIGIVSQRLLRKLCSCKKKVKKYVELYGREMEIYEPVGCEKCYNGYRGRVAVFEILVVNEELKRAINKGASLSDLRKLAEKSGMIPLKSAMEDILVRGETSLEEIYKNIMTIGEK</sequence>
<dbReference type="RefSeq" id="WP_073184188.1">
    <property type="nucleotide sequence ID" value="NZ_FQXI01000005.1"/>
</dbReference>
<dbReference type="PANTHER" id="PTHR30258:SF1">
    <property type="entry name" value="PROTEIN TRANSPORT PROTEIN HOFB HOMOLOG"/>
    <property type="match status" value="1"/>
</dbReference>
<evidence type="ECO:0000256" key="2">
    <source>
        <dbReference type="ARBA" id="ARBA00022741"/>
    </source>
</evidence>
<dbReference type="EMBL" id="FQXI01000005">
    <property type="protein sequence ID" value="SHH25872.1"/>
    <property type="molecule type" value="Genomic_DNA"/>
</dbReference>
<evidence type="ECO:0000313" key="5">
    <source>
        <dbReference type="EMBL" id="SHH25872.1"/>
    </source>
</evidence>
<evidence type="ECO:0000256" key="1">
    <source>
        <dbReference type="ARBA" id="ARBA00006611"/>
    </source>
</evidence>
<dbReference type="Proteomes" id="UP000184032">
    <property type="component" value="Unassembled WGS sequence"/>
</dbReference>
<dbReference type="STRING" id="1120995.SAMN02745245_00916"/>
<reference evidence="5 6" key="1">
    <citation type="submission" date="2016-11" db="EMBL/GenBank/DDBJ databases">
        <authorList>
            <person name="Jaros S."/>
            <person name="Januszkiewicz K."/>
            <person name="Wedrychowicz H."/>
        </authorList>
    </citation>
    <scope>NUCLEOTIDE SEQUENCE [LARGE SCALE GENOMIC DNA]</scope>
    <source>
        <strain evidence="5 6">DSM 21120</strain>
    </source>
</reference>
<dbReference type="GO" id="GO:0016887">
    <property type="term" value="F:ATP hydrolysis activity"/>
    <property type="evidence" value="ECO:0007669"/>
    <property type="project" value="TreeGrafter"/>
</dbReference>
<dbReference type="InterPro" id="IPR003593">
    <property type="entry name" value="AAA+_ATPase"/>
</dbReference>
<evidence type="ECO:0000256" key="3">
    <source>
        <dbReference type="ARBA" id="ARBA00022840"/>
    </source>
</evidence>
<dbReference type="Gene3D" id="3.40.50.300">
    <property type="entry name" value="P-loop containing nucleotide triphosphate hydrolases"/>
    <property type="match status" value="1"/>
</dbReference>
<feature type="domain" description="AAA+ ATPase" evidence="4">
    <location>
        <begin position="241"/>
        <end position="366"/>
    </location>
</feature>
<comment type="similarity">
    <text evidence="1">Belongs to the GSP E family.</text>
</comment>
<proteinExistence type="inferred from homology"/>
<dbReference type="SMART" id="SM00382">
    <property type="entry name" value="AAA"/>
    <property type="match status" value="1"/>
</dbReference>
<dbReference type="CDD" id="cd01129">
    <property type="entry name" value="PulE-GspE-like"/>
    <property type="match status" value="1"/>
</dbReference>
<dbReference type="AlphaFoldDB" id="A0A1M5RHQ9"/>
<evidence type="ECO:0000313" key="6">
    <source>
        <dbReference type="Proteomes" id="UP000184032"/>
    </source>
</evidence>